<sequence>MYLNLLHSVFNTIFVMIFQKVLISPRIFQFAIIVTSVANMICLTMIIHNYWGQYREIKSKITLSLILLFLVFMVQNFIFTVYFLLYLPKNCIDIIGPLLFLGCEFIVLTLFLRGVRNQIS</sequence>
<keyword evidence="1" id="KW-1133">Transmembrane helix</keyword>
<dbReference type="InterPro" id="IPR058349">
    <property type="entry name" value="DUF8036"/>
</dbReference>
<evidence type="ECO:0000313" key="2">
    <source>
        <dbReference type="EMBL" id="EKF86730.1"/>
    </source>
</evidence>
<dbReference type="PATRIC" id="fig|1204725.3.peg.108"/>
<name>K2RVD1_METFP</name>
<protein>
    <submittedName>
        <fullName evidence="2">Uncharacterized protein</fullName>
    </submittedName>
</protein>
<dbReference type="Proteomes" id="UP000007360">
    <property type="component" value="Unassembled WGS sequence"/>
</dbReference>
<keyword evidence="1" id="KW-0472">Membrane</keyword>
<dbReference type="EMBL" id="AMPO01000001">
    <property type="protein sequence ID" value="EKF86730.1"/>
    <property type="molecule type" value="Genomic_DNA"/>
</dbReference>
<reference evidence="2 3" key="1">
    <citation type="journal article" date="2012" name="J. Bacteriol.">
        <title>Draft genome sequence of Methanobacterium formicicum DSM 3637, an archaebacterium isolated from the methane producer amoeba Pelomyxa palustris.</title>
        <authorList>
            <person name="Gutierrez G."/>
        </authorList>
    </citation>
    <scope>NUCLEOTIDE SEQUENCE [LARGE SCALE GENOMIC DNA]</scope>
    <source>
        <strain evidence="3">DSM 3637 / PP1</strain>
    </source>
</reference>
<keyword evidence="1" id="KW-0812">Transmembrane</keyword>
<evidence type="ECO:0000256" key="1">
    <source>
        <dbReference type="SAM" id="Phobius"/>
    </source>
</evidence>
<keyword evidence="3" id="KW-1185">Reference proteome</keyword>
<gene>
    <name evidence="2" type="ORF">A994_00550</name>
</gene>
<dbReference type="AlphaFoldDB" id="K2RVD1"/>
<feature type="transmembrane region" description="Helical" evidence="1">
    <location>
        <begin position="63"/>
        <end position="88"/>
    </location>
</feature>
<evidence type="ECO:0000313" key="3">
    <source>
        <dbReference type="Proteomes" id="UP000007360"/>
    </source>
</evidence>
<feature type="transmembrane region" description="Helical" evidence="1">
    <location>
        <begin position="94"/>
        <end position="112"/>
    </location>
</feature>
<accession>K2RVD1</accession>
<feature type="transmembrane region" description="Helical" evidence="1">
    <location>
        <begin position="27"/>
        <end position="51"/>
    </location>
</feature>
<proteinExistence type="predicted"/>
<organism evidence="2 3">
    <name type="scientific">Methanobacterium formicicum (strain DSM 3637 / PP1)</name>
    <dbReference type="NCBI Taxonomy" id="1204725"/>
    <lineage>
        <taxon>Archaea</taxon>
        <taxon>Methanobacteriati</taxon>
        <taxon>Methanobacteriota</taxon>
        <taxon>Methanomada group</taxon>
        <taxon>Methanobacteria</taxon>
        <taxon>Methanobacteriales</taxon>
        <taxon>Methanobacteriaceae</taxon>
        <taxon>Methanobacterium</taxon>
    </lineage>
</organism>
<comment type="caution">
    <text evidence="2">The sequence shown here is derived from an EMBL/GenBank/DDBJ whole genome shotgun (WGS) entry which is preliminary data.</text>
</comment>
<dbReference type="Pfam" id="PF26119">
    <property type="entry name" value="DUF8036"/>
    <property type="match status" value="1"/>
</dbReference>